<accession>A0AAD4F5T3</accession>
<evidence type="ECO:0000256" key="10">
    <source>
        <dbReference type="RuleBase" id="RU361208"/>
    </source>
</evidence>
<dbReference type="PANTHER" id="PTHR42061:SF6">
    <property type="entry name" value="ENDO-CHITOSANASE"/>
    <property type="match status" value="1"/>
</dbReference>
<evidence type="ECO:0000256" key="8">
    <source>
        <dbReference type="ARBA" id="ARBA00023295"/>
    </source>
</evidence>
<comment type="catalytic activity">
    <reaction evidence="1 10">
        <text>Endohydrolysis of beta-(1-&gt;4)-linkages between D-glucosamine residues in a partly acetylated chitosan.</text>
        <dbReference type="EC" id="3.2.1.132"/>
    </reaction>
</comment>
<dbReference type="PROSITE" id="PS51257">
    <property type="entry name" value="PROKAR_LIPOPROTEIN"/>
    <property type="match status" value="1"/>
</dbReference>
<sequence>MLPPRFSLQLTWLLKQYLLLSFFVVGAACDAPQNLRDLYDAIRAKRQCSNELATGFYSKSSGSNTFSYCGDRLQSSGIIYLQGRNGALANMDVDCDGVGGVAEDGRCRYELSPDTQNVTSFRDAVVGYGKGLKDLNPYVHPYVVFGNDKGTRHRAGWHPFDPTEKGMKPLSVMAVVCSGYQVVYGIWGDTNGDDGAKPMIGEASLALATACGGKGMNGDSGIDEDSILFAGFTGDEAVPGANGANWTATDFDSFEKSIEGLGTQLVGRIQADKTDKAGASGSGRIEPEWVHVAGAAAFVLVLGITLL</sequence>
<dbReference type="PANTHER" id="PTHR42061">
    <property type="entry name" value="ENDO-CHITOSANASE"/>
    <property type="match status" value="1"/>
</dbReference>
<dbReference type="EC" id="3.2.1.132" evidence="10"/>
<dbReference type="InterPro" id="IPR009939">
    <property type="entry name" value="Chitosanase_fungal"/>
</dbReference>
<keyword evidence="5 10" id="KW-0732">Signal</keyword>
<keyword evidence="8 10" id="KW-0326">Glycosidase</keyword>
<evidence type="ECO:0000256" key="4">
    <source>
        <dbReference type="ARBA" id="ARBA00022525"/>
    </source>
</evidence>
<dbReference type="Pfam" id="PF07335">
    <property type="entry name" value="Glyco_hydro_75"/>
    <property type="match status" value="1"/>
</dbReference>
<comment type="function">
    <text evidence="10">Chitosanase catalyzing the endo-type cleavage of chitosan, the deacylated form of chitin. Chitosanase may be crucial in the degradation of the deacetylated portion of chitin in the fungal cell wall.</text>
</comment>
<comment type="caution">
    <text evidence="11">The sequence shown here is derived from an EMBL/GenBank/DDBJ whole genome shotgun (WGS) entry which is preliminary data.</text>
</comment>
<proteinExistence type="inferred from homology"/>
<dbReference type="AlphaFoldDB" id="A0AAD4F5T3"/>
<organism evidence="11 12">
    <name type="scientific">Staphylotrichum longicolle</name>
    <dbReference type="NCBI Taxonomy" id="669026"/>
    <lineage>
        <taxon>Eukaryota</taxon>
        <taxon>Fungi</taxon>
        <taxon>Dikarya</taxon>
        <taxon>Ascomycota</taxon>
        <taxon>Pezizomycotina</taxon>
        <taxon>Sordariomycetes</taxon>
        <taxon>Sordariomycetidae</taxon>
        <taxon>Sordariales</taxon>
        <taxon>Chaetomiaceae</taxon>
        <taxon>Staphylotrichum</taxon>
    </lineage>
</organism>
<comment type="subcellular location">
    <subcellularLocation>
        <location evidence="2 10">Secreted</location>
    </subcellularLocation>
</comment>
<keyword evidence="12" id="KW-1185">Reference proteome</keyword>
<dbReference type="GO" id="GO:0005576">
    <property type="term" value="C:extracellular region"/>
    <property type="evidence" value="ECO:0007669"/>
    <property type="project" value="UniProtKB-SubCell"/>
</dbReference>
<protein>
    <recommendedName>
        <fullName evidence="10">Endo-chitosanase</fullName>
        <ecNumber evidence="10">3.2.1.132</ecNumber>
    </recommendedName>
</protein>
<dbReference type="EMBL" id="JAHCVI010000001">
    <property type="protein sequence ID" value="KAG7293667.1"/>
    <property type="molecule type" value="Genomic_DNA"/>
</dbReference>
<evidence type="ECO:0000313" key="11">
    <source>
        <dbReference type="EMBL" id="KAG7293667.1"/>
    </source>
</evidence>
<comment type="similarity">
    <text evidence="3 10">Belongs to the glycosyl hydrolase 75 family.</text>
</comment>
<evidence type="ECO:0000313" key="12">
    <source>
        <dbReference type="Proteomes" id="UP001197093"/>
    </source>
</evidence>
<evidence type="ECO:0000256" key="3">
    <source>
        <dbReference type="ARBA" id="ARBA00007799"/>
    </source>
</evidence>
<keyword evidence="9 10" id="KW-0624">Polysaccharide degradation</keyword>
<keyword evidence="6 10" id="KW-0378">Hydrolase</keyword>
<feature type="signal peptide" evidence="10">
    <location>
        <begin position="1"/>
        <end position="29"/>
    </location>
</feature>
<keyword evidence="4" id="KW-0964">Secreted</keyword>
<evidence type="ECO:0000256" key="7">
    <source>
        <dbReference type="ARBA" id="ARBA00023277"/>
    </source>
</evidence>
<name>A0AAD4F5T3_9PEZI</name>
<dbReference type="Proteomes" id="UP001197093">
    <property type="component" value="Unassembled WGS sequence"/>
</dbReference>
<keyword evidence="7" id="KW-0119">Carbohydrate metabolism</keyword>
<dbReference type="GO" id="GO:0000272">
    <property type="term" value="P:polysaccharide catabolic process"/>
    <property type="evidence" value="ECO:0007669"/>
    <property type="project" value="UniProtKB-KW"/>
</dbReference>
<feature type="chain" id="PRO_5041776787" description="Endo-chitosanase" evidence="10">
    <location>
        <begin position="30"/>
        <end position="307"/>
    </location>
</feature>
<evidence type="ECO:0000256" key="9">
    <source>
        <dbReference type="ARBA" id="ARBA00023326"/>
    </source>
</evidence>
<evidence type="ECO:0000256" key="5">
    <source>
        <dbReference type="ARBA" id="ARBA00022729"/>
    </source>
</evidence>
<evidence type="ECO:0000256" key="6">
    <source>
        <dbReference type="ARBA" id="ARBA00022801"/>
    </source>
</evidence>
<evidence type="ECO:0000256" key="2">
    <source>
        <dbReference type="ARBA" id="ARBA00004613"/>
    </source>
</evidence>
<gene>
    <name evidence="11" type="ORF">NEMBOFW57_003722</name>
</gene>
<reference evidence="11" key="1">
    <citation type="submission" date="2023-02" db="EMBL/GenBank/DDBJ databases">
        <authorList>
            <person name="Palmer J.M."/>
        </authorList>
    </citation>
    <scope>NUCLEOTIDE SEQUENCE</scope>
    <source>
        <strain evidence="11">FW57</strain>
    </source>
</reference>
<evidence type="ECO:0000256" key="1">
    <source>
        <dbReference type="ARBA" id="ARBA00000405"/>
    </source>
</evidence>
<dbReference type="GO" id="GO:0016977">
    <property type="term" value="F:chitosanase activity"/>
    <property type="evidence" value="ECO:0007669"/>
    <property type="project" value="UniProtKB-EC"/>
</dbReference>